<dbReference type="EMBL" id="MT144455">
    <property type="protein sequence ID" value="QJA53842.1"/>
    <property type="molecule type" value="Genomic_DNA"/>
</dbReference>
<name>A0A6H2A2A3_9ZZZZ</name>
<protein>
    <submittedName>
        <fullName evidence="1">Uncharacterized protein</fullName>
    </submittedName>
</protein>
<gene>
    <name evidence="1" type="ORF">TM448A04078_0009</name>
</gene>
<accession>A0A6H2A2A3</accession>
<reference evidence="1" key="1">
    <citation type="submission" date="2020-03" db="EMBL/GenBank/DDBJ databases">
        <title>The deep terrestrial virosphere.</title>
        <authorList>
            <person name="Holmfeldt K."/>
            <person name="Nilsson E."/>
            <person name="Simone D."/>
            <person name="Lopez-Fernandez M."/>
            <person name="Wu X."/>
            <person name="de Brujin I."/>
            <person name="Lundin D."/>
            <person name="Andersson A."/>
            <person name="Bertilsson S."/>
            <person name="Dopson M."/>
        </authorList>
    </citation>
    <scope>NUCLEOTIDE SEQUENCE</scope>
    <source>
        <strain evidence="1">TM448A04078</strain>
    </source>
</reference>
<sequence>MKKIIVLLVLVGILALSVNAFAEEARTITRKSVVVTDDTVVSTQGVTVYSITGYANASNSVFGLYNCSTLVTALNATVKAEAAEATQYDSWVPITYAKGLEFPDGLTVVTMATNSAFVVIEYE</sequence>
<dbReference type="AlphaFoldDB" id="A0A6H2A2A3"/>
<evidence type="ECO:0000313" key="1">
    <source>
        <dbReference type="EMBL" id="QJA53842.1"/>
    </source>
</evidence>
<organism evidence="1">
    <name type="scientific">viral metagenome</name>
    <dbReference type="NCBI Taxonomy" id="1070528"/>
    <lineage>
        <taxon>unclassified sequences</taxon>
        <taxon>metagenomes</taxon>
        <taxon>organismal metagenomes</taxon>
    </lineage>
</organism>
<proteinExistence type="predicted"/>